<dbReference type="EMBL" id="JNVU01000048">
    <property type="protein sequence ID" value="KEI43157.1"/>
    <property type="molecule type" value="Genomic_DNA"/>
</dbReference>
<protein>
    <submittedName>
        <fullName evidence="3">MerR family transcriptional regulator</fullName>
    </submittedName>
</protein>
<dbReference type="eggNOG" id="COG0789">
    <property type="taxonomic scope" value="Bacteria"/>
</dbReference>
<dbReference type="Proteomes" id="UP000031419">
    <property type="component" value="Unassembled WGS sequence"/>
</dbReference>
<dbReference type="OrthoDB" id="6716891at2"/>
<gene>
    <name evidence="3" type="ORF">GU90_18715</name>
</gene>
<dbReference type="Gene3D" id="1.10.1660.10">
    <property type="match status" value="1"/>
</dbReference>
<evidence type="ECO:0000313" key="4">
    <source>
        <dbReference type="Proteomes" id="UP000031419"/>
    </source>
</evidence>
<keyword evidence="1" id="KW-0238">DNA-binding</keyword>
<feature type="domain" description="HTH merR-type" evidence="2">
    <location>
        <begin position="8"/>
        <end position="76"/>
    </location>
</feature>
<proteinExistence type="predicted"/>
<keyword evidence="4" id="KW-1185">Reference proteome</keyword>
<dbReference type="PROSITE" id="PS50937">
    <property type="entry name" value="HTH_MERR_2"/>
    <property type="match status" value="1"/>
</dbReference>
<evidence type="ECO:0000313" key="3">
    <source>
        <dbReference type="EMBL" id="KEI43157.1"/>
    </source>
</evidence>
<dbReference type="AlphaFoldDB" id="A0A073AVU3"/>
<evidence type="ECO:0000256" key="1">
    <source>
        <dbReference type="ARBA" id="ARBA00023125"/>
    </source>
</evidence>
<organism evidence="3 4">
    <name type="scientific">Saccharopolyspora rectivirgula</name>
    <dbReference type="NCBI Taxonomy" id="28042"/>
    <lineage>
        <taxon>Bacteria</taxon>
        <taxon>Bacillati</taxon>
        <taxon>Actinomycetota</taxon>
        <taxon>Actinomycetes</taxon>
        <taxon>Pseudonocardiales</taxon>
        <taxon>Pseudonocardiaceae</taxon>
        <taxon>Saccharopolyspora</taxon>
    </lineage>
</organism>
<dbReference type="GO" id="GO:0003700">
    <property type="term" value="F:DNA-binding transcription factor activity"/>
    <property type="evidence" value="ECO:0007669"/>
    <property type="project" value="InterPro"/>
</dbReference>
<reference evidence="3 4" key="1">
    <citation type="submission" date="2014-06" db="EMBL/GenBank/DDBJ databases">
        <title>Saccharopolyspora rectivirgula DSM-43113 Genome sequencing.</title>
        <authorList>
            <person name="Barrera C."/>
            <person name="Millon L."/>
            <person name="Rognon B."/>
            <person name="Zaugg C."/>
            <person name="Monod M."/>
        </authorList>
    </citation>
    <scope>NUCLEOTIDE SEQUENCE [LARGE SCALE GENOMIC DNA]</scope>
    <source>
        <strain evidence="3 4">DSM 43113</strain>
    </source>
</reference>
<dbReference type="InterPro" id="IPR009061">
    <property type="entry name" value="DNA-bd_dom_put_sf"/>
</dbReference>
<dbReference type="PRINTS" id="PR00040">
    <property type="entry name" value="HTHMERR"/>
</dbReference>
<dbReference type="Pfam" id="PF13411">
    <property type="entry name" value="MerR_1"/>
    <property type="match status" value="1"/>
</dbReference>
<comment type="caution">
    <text evidence="3">The sequence shown here is derived from an EMBL/GenBank/DDBJ whole genome shotgun (WGS) entry which is preliminary data.</text>
</comment>
<dbReference type="STRING" id="28042.GU90_18715"/>
<dbReference type="InterPro" id="IPR000551">
    <property type="entry name" value="MerR-type_HTH_dom"/>
</dbReference>
<dbReference type="GO" id="GO:0003677">
    <property type="term" value="F:DNA binding"/>
    <property type="evidence" value="ECO:0007669"/>
    <property type="project" value="UniProtKB-KW"/>
</dbReference>
<accession>A0A073AVU3</accession>
<name>A0A073AVU3_9PSEU</name>
<dbReference type="SMART" id="SM00422">
    <property type="entry name" value="HTH_MERR"/>
    <property type="match status" value="1"/>
</dbReference>
<sequence length="241" mass="27252">MLPTADEELTIDELAARAGVTVRTVRFYSSRGLLPPPRLRGRLGLYGRDHLARLELIRELQGLGFTLSAIERHLERIPADASPEELALQRALIAPWTEDRSEDIDRAELDRRAGQHLDDDRVEKLVALGILQRLPDSDRLRLPSPAMLGVGLQILALDLPLDMLLEAKNIVSQHTAQIAVELRELFAANVLRPYVERGRPEQERERVRRMADQLRPLTIQVLVNGFQQAVNEVIRSHVADE</sequence>
<dbReference type="PANTHER" id="PTHR30204">
    <property type="entry name" value="REDOX-CYCLING DRUG-SENSING TRANSCRIPTIONAL ACTIVATOR SOXR"/>
    <property type="match status" value="1"/>
</dbReference>
<dbReference type="SUPFAM" id="SSF46955">
    <property type="entry name" value="Putative DNA-binding domain"/>
    <property type="match status" value="1"/>
</dbReference>
<dbReference type="PANTHER" id="PTHR30204:SF93">
    <property type="entry name" value="HTH MERR-TYPE DOMAIN-CONTAINING PROTEIN"/>
    <property type="match status" value="1"/>
</dbReference>
<evidence type="ECO:0000259" key="2">
    <source>
        <dbReference type="PROSITE" id="PS50937"/>
    </source>
</evidence>
<dbReference type="InterPro" id="IPR047057">
    <property type="entry name" value="MerR_fam"/>
</dbReference>
<dbReference type="RefSeq" id="WP_029720319.1">
    <property type="nucleotide sequence ID" value="NZ_JAJUIW010000001.1"/>
</dbReference>